<comment type="caution">
    <text evidence="2">The sequence shown here is derived from an EMBL/GenBank/DDBJ whole genome shotgun (WGS) entry which is preliminary data.</text>
</comment>
<evidence type="ECO:0000256" key="1">
    <source>
        <dbReference type="SAM" id="MobiDB-lite"/>
    </source>
</evidence>
<gene>
    <name evidence="2" type="ORF">DWV77_13695</name>
</gene>
<dbReference type="Proteomes" id="UP000285150">
    <property type="component" value="Unassembled WGS sequence"/>
</dbReference>
<reference evidence="2 3" key="1">
    <citation type="submission" date="2018-08" db="EMBL/GenBank/DDBJ databases">
        <title>A genome reference for cultivated species of the human gut microbiota.</title>
        <authorList>
            <person name="Zou Y."/>
            <person name="Xue W."/>
            <person name="Luo G."/>
        </authorList>
    </citation>
    <scope>NUCLEOTIDE SEQUENCE [LARGE SCALE GENOMIC DNA]</scope>
    <source>
        <strain evidence="2 3">AF12-7</strain>
    </source>
</reference>
<feature type="region of interest" description="Disordered" evidence="1">
    <location>
        <begin position="1"/>
        <end position="23"/>
    </location>
</feature>
<accession>A0A413B3U2</accession>
<sequence>MTKKNKKKPSKRGKAKKKSLHCSSGTVTQKSYVKKWTMNMVVLTKLLKALVQLFNAIKPFGELVKSLFELL</sequence>
<feature type="compositionally biased region" description="Basic residues" evidence="1">
    <location>
        <begin position="1"/>
        <end position="20"/>
    </location>
</feature>
<name>A0A413B3U2_BACSE</name>
<organism evidence="2 3">
    <name type="scientific">Bacteroides stercoris</name>
    <dbReference type="NCBI Taxonomy" id="46506"/>
    <lineage>
        <taxon>Bacteria</taxon>
        <taxon>Pseudomonadati</taxon>
        <taxon>Bacteroidota</taxon>
        <taxon>Bacteroidia</taxon>
        <taxon>Bacteroidales</taxon>
        <taxon>Bacteroidaceae</taxon>
        <taxon>Bacteroides</taxon>
    </lineage>
</organism>
<dbReference type="EMBL" id="QSAF01000019">
    <property type="protein sequence ID" value="RGW32478.1"/>
    <property type="molecule type" value="Genomic_DNA"/>
</dbReference>
<dbReference type="AlphaFoldDB" id="A0A413B3U2"/>
<evidence type="ECO:0000313" key="2">
    <source>
        <dbReference type="EMBL" id="RGW32478.1"/>
    </source>
</evidence>
<proteinExistence type="predicted"/>
<evidence type="ECO:0000313" key="3">
    <source>
        <dbReference type="Proteomes" id="UP000285150"/>
    </source>
</evidence>
<dbReference type="RefSeq" id="WP_117858832.1">
    <property type="nucleotide sequence ID" value="NZ_JAQCOO010000007.1"/>
</dbReference>
<protein>
    <submittedName>
        <fullName evidence="2">Uncharacterized protein</fullName>
    </submittedName>
</protein>